<evidence type="ECO:0000256" key="3">
    <source>
        <dbReference type="ARBA" id="ARBA00023157"/>
    </source>
</evidence>
<dbReference type="PROSITE" id="PS00289">
    <property type="entry name" value="PTX_1"/>
    <property type="match status" value="1"/>
</dbReference>
<reference evidence="13" key="1">
    <citation type="submission" date="2022-01" db="EMBL/GenBank/DDBJ databases">
        <authorList>
            <person name="King R."/>
        </authorList>
    </citation>
    <scope>NUCLEOTIDE SEQUENCE</scope>
</reference>
<feature type="disulfide bond" evidence="5">
    <location>
        <begin position="1106"/>
        <end position="1115"/>
    </location>
</feature>
<protein>
    <recommendedName>
        <fullName evidence="15">Sushi, von Willebrand factor type A, EGF and pentraxin domain containing 1</fullName>
    </recommendedName>
</protein>
<keyword evidence="4" id="KW-0325">Glycoprotein</keyword>
<feature type="domain" description="EGF-like" evidence="8">
    <location>
        <begin position="1078"/>
        <end position="1116"/>
    </location>
</feature>
<dbReference type="SMART" id="SM00327">
    <property type="entry name" value="VWA"/>
    <property type="match status" value="1"/>
</dbReference>
<dbReference type="PROSITE" id="PS50026">
    <property type="entry name" value="EGF_3"/>
    <property type="match status" value="6"/>
</dbReference>
<dbReference type="Proteomes" id="UP001152799">
    <property type="component" value="Chromosome 11"/>
</dbReference>
<dbReference type="PROSITE" id="PS01186">
    <property type="entry name" value="EGF_2"/>
    <property type="match status" value="4"/>
</dbReference>
<keyword evidence="7" id="KW-0732">Signal</keyword>
<dbReference type="SUPFAM" id="SSF49899">
    <property type="entry name" value="Concanavalin A-like lectins/glucanases"/>
    <property type="match status" value="1"/>
</dbReference>
<feature type="domain" description="HYR" evidence="10">
    <location>
        <begin position="568"/>
        <end position="652"/>
    </location>
</feature>
<dbReference type="Pfam" id="PF00084">
    <property type="entry name" value="Sushi"/>
    <property type="match status" value="6"/>
</dbReference>
<feature type="domain" description="Sushi" evidence="11">
    <location>
        <begin position="1578"/>
        <end position="1636"/>
    </location>
</feature>
<evidence type="ECO:0000259" key="11">
    <source>
        <dbReference type="PROSITE" id="PS50923"/>
    </source>
</evidence>
<dbReference type="PROSITE" id="PS00022">
    <property type="entry name" value="EGF_1"/>
    <property type="match status" value="6"/>
</dbReference>
<feature type="disulfide bond" evidence="6">
    <location>
        <begin position="1807"/>
        <end position="1834"/>
    </location>
</feature>
<evidence type="ECO:0000256" key="1">
    <source>
        <dbReference type="ARBA" id="ARBA00022659"/>
    </source>
</evidence>
<dbReference type="Pfam" id="PF00092">
    <property type="entry name" value="VWA"/>
    <property type="match status" value="1"/>
</dbReference>
<evidence type="ECO:0000256" key="5">
    <source>
        <dbReference type="PROSITE-ProRule" id="PRU00076"/>
    </source>
</evidence>
<dbReference type="GO" id="GO:0032991">
    <property type="term" value="C:protein-containing complex"/>
    <property type="evidence" value="ECO:0007669"/>
    <property type="project" value="UniProtKB-ARBA"/>
</dbReference>
<sequence length="1889" mass="210719">MNLKFFLSLILLKLASGNIEKLNLDALNNYSEFLNFGDKKLHKINGGNSLENDIFKSKLDVLGEVFKKNVDFFKVSQKLDIVFLVDASSSVGDHNFKSELKFIKKLLSDITVDYNHTRVAVVTFSSPSDTIKNIDAISNPLEEHNKCLLLNDQLMNIEYKGGETYTIGAFKKAKEIFHSSNRNDSKKVIFLVTDGYSNGENPVPLSNELKNNQITIFTIGISNGNYKELYELSSKPGEFYSYLLDSFEEFESLARRALHVDLSGGDYLPLGVNTPCDKLCDEKANCCDENALCTCGTTTGHYSCTCQPGFYGSGMKNNCLPCTPGTYSDGPNLCLPCPDVHHTTITPAHGIQSCVCKRGFQADEAGIGCKIMKCSLISAPDHGYIVKKKECSNILNSACGLRCEVGYTLVGSSIRLCQEDASWSGSDPTCEVKTCNKLATPKYGSVKCEQTDLGVVYEKTEKKLPVDTVCNFTCEKGNSLIGSTQRTCLPIAQWDGLRTICKPIKCQKLPQIKYGKVKPASCMSGKQEFGKTCEIVCDEGFEVVGTSNKTCGNHGLWGKKGEDETICTDVTAPNLICPENITSSTIPGTNYGQVIWQEPNITDNSGLEVSVWLKPGIINITDYKFSIGLTPVTYFAQDAFNNVIKCTFFVEILDKEPPTIEGCENPSTFLVALNSQENITWDEPNIFDNSQNVTVKKNHEFGNFKIGTTLVTYTAKDPSGNVNICNINITLEVSQCPEFVSPSNGQSECQNQTEGVQCVITCEEGYAIPLQSFVPTLDNSTSFVCNHAEAMWFNQEGLLFPECTVSVVPDETIQEGDLQVSVDGDSCNDTKKIQDIENSIKSSISNTICTSKDCNIDITSECEAEKSEEDTNKISRRKRQSGATILEEVPHKNLRHKKKKKMNLKFQVRGKYSNESIDQFNVASLNGTVKMKKVKFVCPKGFIPRKNRCVQCPRGTFHNSTSNVCQSCNFGNYSDTLGQTRCTQCPPNHSTRKMHTKSFKECREMCPPGTHARKKKIKLPRQQKNVLVDRLTLSPYCKSCPIGTYQAEHGRIKCTPCPPGYTTTKTHSTNISSCISTATEICKTQNICNYNGKCIAINQYEFTCECFAGFFGPRCETQMSPCDSQPCNNGGSCNSWQEDRFNCSCPQNFTGKFCDYAIGKETVCDFKCDNGGTCLDVGENEPICVCPPGYSGDRCEAQTKYCENLLCENNSTCVEQGNSFNCICAKGFMGRRCNILPCDYKPCEETAICINLELDNTTKSDFKCVCPEGYAGPKCLEKIDYCLGFQCENNGKCINEETNFRCDCGKLYYGQFCEFKRDPNYMLNFSRYDVNDYVRLRGFDGNLTEITACLWLQTLDNFNYGTLLSYATRYMDNAFTLTDYTGLVFYINNKYIVTDVFLNDGYWHHICATWNSNKGSYQIYVDGTLIKNGTDLATDSTIEGHGYLIIGQEQDVLGGRFSQSESFVGNMAYVDLWSKVLSLEEIMAHQNDCSDSVFGDLYAWPEMQEYTNGNIQRLPSAFCQKCEDPKPLYNGFIDMVDNKAFYSCYEGFELSSKQFLKGRKCTKTSKWEGFYEPYCKRINCGYPGIVKNGYTVMGNQYFYNDKISYQCFDGFNMTGSLTIICKEDGKWYPKKPKCIGVQCTLPTIPNGKIQTISEAIEELEDSTKVDLDTQISISCHENASLVGNLSVATCLENGTWDNANFTCKLAESDKLNCEISRVPQPPENSYIDEESLQAAKNRTTDFVIYKCQPGHKSNGSNTTTCITDGYWTEPNLTCKAILCQPPQTMKMMLLKNKVENYKFGTVLNYQCQEGYKMIGNNAIRCTLLGRWSKMQGKCIRLSCGKPHVSSNAQIVGNSYLFGDDLTVTCQNKETYKLTCGKDALWNGQIDANC</sequence>
<dbReference type="Pfam" id="PF00008">
    <property type="entry name" value="EGF"/>
    <property type="match status" value="2"/>
</dbReference>
<dbReference type="InterPro" id="IPR003410">
    <property type="entry name" value="HYR_dom"/>
</dbReference>
<dbReference type="Pfam" id="PF02494">
    <property type="entry name" value="HYR"/>
    <property type="match status" value="2"/>
</dbReference>
<feature type="domain" description="Sushi" evidence="11">
    <location>
        <begin position="1777"/>
        <end position="1836"/>
    </location>
</feature>
<keyword evidence="14" id="KW-1185">Reference proteome</keyword>
<dbReference type="PROSITE" id="PS51828">
    <property type="entry name" value="PTX_2"/>
    <property type="match status" value="1"/>
</dbReference>
<dbReference type="OrthoDB" id="6515930at2759"/>
<feature type="domain" description="Sushi" evidence="11">
    <location>
        <begin position="504"/>
        <end position="569"/>
    </location>
</feature>
<dbReference type="PROSITE" id="PS50825">
    <property type="entry name" value="HYR"/>
    <property type="match status" value="2"/>
</dbReference>
<feature type="domain" description="Sushi" evidence="11">
    <location>
        <begin position="446"/>
        <end position="503"/>
    </location>
</feature>
<dbReference type="SMART" id="SM00159">
    <property type="entry name" value="PTX"/>
    <property type="match status" value="1"/>
</dbReference>
<dbReference type="InterPro" id="IPR000436">
    <property type="entry name" value="Sushi_SCR_CCP_dom"/>
</dbReference>
<feature type="disulfide bond" evidence="5">
    <location>
        <begin position="1224"/>
        <end position="1233"/>
    </location>
</feature>
<feature type="disulfide bond" evidence="5">
    <location>
        <begin position="1266"/>
        <end position="1275"/>
    </location>
</feature>
<keyword evidence="3 5" id="KW-1015">Disulfide bond</keyword>
<evidence type="ECO:0008006" key="15">
    <source>
        <dbReference type="Google" id="ProtNLM"/>
    </source>
</evidence>
<dbReference type="SMART" id="SM00179">
    <property type="entry name" value="EGF_CA"/>
    <property type="match status" value="5"/>
</dbReference>
<feature type="domain" description="Pentraxin (PTX)" evidence="12">
    <location>
        <begin position="1319"/>
        <end position="1519"/>
    </location>
</feature>
<dbReference type="InterPro" id="IPR011641">
    <property type="entry name" value="Tyr-kin_ephrin_A/B_rcpt-like"/>
</dbReference>
<dbReference type="SMART" id="SM00032">
    <property type="entry name" value="CCP"/>
    <property type="match status" value="10"/>
</dbReference>
<dbReference type="PROSITE" id="PS00010">
    <property type="entry name" value="ASX_HYDROXYL"/>
    <property type="match status" value="1"/>
</dbReference>
<feature type="domain" description="HYR" evidence="10">
    <location>
        <begin position="653"/>
        <end position="733"/>
    </location>
</feature>
<dbReference type="Gene3D" id="2.10.25.10">
    <property type="entry name" value="Laminin"/>
    <property type="match status" value="5"/>
</dbReference>
<feature type="domain" description="EGF-like" evidence="8">
    <location>
        <begin position="1198"/>
        <end position="1234"/>
    </location>
</feature>
<dbReference type="Gene3D" id="2.10.70.10">
    <property type="entry name" value="Complement Module, domain 1"/>
    <property type="match status" value="8"/>
</dbReference>
<dbReference type="InterPro" id="IPR050350">
    <property type="entry name" value="Compl-Cell_Adhes-Reg"/>
</dbReference>
<dbReference type="PANTHER" id="PTHR19325:SF575">
    <property type="entry name" value="LOCOMOTION-RELATED PROTEIN HIKARU GENKI"/>
    <property type="match status" value="1"/>
</dbReference>
<dbReference type="SUPFAM" id="SSF57535">
    <property type="entry name" value="Complement control module/SCR domain"/>
    <property type="match status" value="8"/>
</dbReference>
<feature type="domain" description="Sushi" evidence="11">
    <location>
        <begin position="1637"/>
        <end position="1705"/>
    </location>
</feature>
<keyword evidence="5" id="KW-0245">EGF-like domain</keyword>
<evidence type="ECO:0000256" key="2">
    <source>
        <dbReference type="ARBA" id="ARBA00022737"/>
    </source>
</evidence>
<dbReference type="PRINTS" id="PR00895">
    <property type="entry name" value="PENTAXIN"/>
</dbReference>
<feature type="disulfide bond" evidence="5">
    <location>
        <begin position="1186"/>
        <end position="1195"/>
    </location>
</feature>
<keyword evidence="2" id="KW-0677">Repeat</keyword>
<evidence type="ECO:0000256" key="6">
    <source>
        <dbReference type="PROSITE-ProRule" id="PRU00302"/>
    </source>
</evidence>
<dbReference type="InterPro" id="IPR001881">
    <property type="entry name" value="EGF-like_Ca-bd_dom"/>
</dbReference>
<feature type="disulfide bond" evidence="5">
    <location>
        <begin position="1304"/>
        <end position="1313"/>
    </location>
</feature>
<dbReference type="InterPro" id="IPR009030">
    <property type="entry name" value="Growth_fac_rcpt_cys_sf"/>
</dbReference>
<feature type="domain" description="Sushi" evidence="11">
    <location>
        <begin position="1520"/>
        <end position="1577"/>
    </location>
</feature>
<feature type="disulfide bond" evidence="5">
    <location>
        <begin position="1164"/>
        <end position="1174"/>
    </location>
</feature>
<evidence type="ECO:0000313" key="13">
    <source>
        <dbReference type="EMBL" id="CAG9762396.1"/>
    </source>
</evidence>
<organism evidence="13 14">
    <name type="scientific">Ceutorhynchus assimilis</name>
    <name type="common">cabbage seed weevil</name>
    <dbReference type="NCBI Taxonomy" id="467358"/>
    <lineage>
        <taxon>Eukaryota</taxon>
        <taxon>Metazoa</taxon>
        <taxon>Ecdysozoa</taxon>
        <taxon>Arthropoda</taxon>
        <taxon>Hexapoda</taxon>
        <taxon>Insecta</taxon>
        <taxon>Pterygota</taxon>
        <taxon>Neoptera</taxon>
        <taxon>Endopterygota</taxon>
        <taxon>Coleoptera</taxon>
        <taxon>Polyphaga</taxon>
        <taxon>Cucujiformia</taxon>
        <taxon>Curculionidae</taxon>
        <taxon>Ceutorhynchinae</taxon>
        <taxon>Ceutorhynchus</taxon>
    </lineage>
</organism>
<dbReference type="InterPro" id="IPR000742">
    <property type="entry name" value="EGF"/>
</dbReference>
<gene>
    <name evidence="13" type="ORF">CEUTPL_LOCUS3076</name>
</gene>
<dbReference type="PROSITE" id="PS50234">
    <property type="entry name" value="VWFA"/>
    <property type="match status" value="1"/>
</dbReference>
<dbReference type="Gene3D" id="3.40.50.410">
    <property type="entry name" value="von Willebrand factor, type A domain"/>
    <property type="match status" value="1"/>
</dbReference>
<dbReference type="InterPro" id="IPR035976">
    <property type="entry name" value="Sushi/SCR/CCP_sf"/>
</dbReference>
<dbReference type="Pfam" id="PF00354">
    <property type="entry name" value="Pentaxin"/>
    <property type="match status" value="1"/>
</dbReference>
<evidence type="ECO:0000256" key="7">
    <source>
        <dbReference type="SAM" id="SignalP"/>
    </source>
</evidence>
<dbReference type="SUPFAM" id="SSF57196">
    <property type="entry name" value="EGF/Laminin"/>
    <property type="match status" value="5"/>
</dbReference>
<dbReference type="Gene3D" id="2.60.120.200">
    <property type="match status" value="1"/>
</dbReference>
<feature type="domain" description="Sushi" evidence="11">
    <location>
        <begin position="1716"/>
        <end position="1776"/>
    </location>
</feature>
<evidence type="ECO:0000259" key="10">
    <source>
        <dbReference type="PROSITE" id="PS50825"/>
    </source>
</evidence>
<evidence type="ECO:0000259" key="8">
    <source>
        <dbReference type="PROSITE" id="PS50026"/>
    </source>
</evidence>
<evidence type="ECO:0000256" key="4">
    <source>
        <dbReference type="ARBA" id="ARBA00023180"/>
    </source>
</evidence>
<feature type="disulfide bond" evidence="6">
    <location>
        <begin position="1607"/>
        <end position="1634"/>
    </location>
</feature>
<dbReference type="CDD" id="cd01450">
    <property type="entry name" value="vWFA_subfamily_ECM"/>
    <property type="match status" value="1"/>
</dbReference>
<keyword evidence="1 6" id="KW-0768">Sushi</keyword>
<feature type="domain" description="Sushi" evidence="11">
    <location>
        <begin position="372"/>
        <end position="432"/>
    </location>
</feature>
<dbReference type="GO" id="GO:0005509">
    <property type="term" value="F:calcium ion binding"/>
    <property type="evidence" value="ECO:0007669"/>
    <property type="project" value="InterPro"/>
</dbReference>
<dbReference type="Pfam" id="PF07699">
    <property type="entry name" value="Ephrin_rec_like"/>
    <property type="match status" value="2"/>
</dbReference>
<feature type="disulfide bond" evidence="6">
    <location>
        <begin position="403"/>
        <end position="430"/>
    </location>
</feature>
<dbReference type="InterPro" id="IPR036465">
    <property type="entry name" value="vWFA_dom_sf"/>
</dbReference>
<feature type="disulfide bond" evidence="6">
    <location>
        <begin position="374"/>
        <end position="417"/>
    </location>
</feature>
<dbReference type="InterPro" id="IPR013320">
    <property type="entry name" value="ConA-like_dom_sf"/>
</dbReference>
<comment type="caution">
    <text evidence="5">Lacks conserved residue(s) required for the propagation of feature annotation.</text>
</comment>
<feature type="chain" id="PRO_5040258154" description="Sushi, von Willebrand factor type A, EGF and pentraxin domain containing 1" evidence="7">
    <location>
        <begin position="18"/>
        <end position="1889"/>
    </location>
</feature>
<dbReference type="PANTHER" id="PTHR19325">
    <property type="entry name" value="COMPLEMENT COMPONENT-RELATED SUSHI DOMAIN-CONTAINING"/>
    <property type="match status" value="1"/>
</dbReference>
<feature type="disulfide bond" evidence="5">
    <location>
        <begin position="1145"/>
        <end position="1154"/>
    </location>
</feature>
<dbReference type="SUPFAM" id="SSF57184">
    <property type="entry name" value="Growth factor receptor domain"/>
    <property type="match status" value="2"/>
</dbReference>
<dbReference type="SMART" id="SM01411">
    <property type="entry name" value="Ephrin_rec_like"/>
    <property type="match status" value="3"/>
</dbReference>
<proteinExistence type="predicted"/>
<dbReference type="CDD" id="cd00054">
    <property type="entry name" value="EGF_CA"/>
    <property type="match status" value="3"/>
</dbReference>
<evidence type="ECO:0000313" key="14">
    <source>
        <dbReference type="Proteomes" id="UP001152799"/>
    </source>
</evidence>
<feature type="signal peptide" evidence="7">
    <location>
        <begin position="1"/>
        <end position="17"/>
    </location>
</feature>
<dbReference type="InterPro" id="IPR001759">
    <property type="entry name" value="PTX_dom"/>
</dbReference>
<feature type="domain" description="EGF-like" evidence="8">
    <location>
        <begin position="1160"/>
        <end position="1196"/>
    </location>
</feature>
<feature type="domain" description="Sushi" evidence="11">
    <location>
        <begin position="1837"/>
        <end position="1889"/>
    </location>
</feature>
<accession>A0A9N9MHQ5</accession>
<feature type="domain" description="EGF-like" evidence="8">
    <location>
        <begin position="1118"/>
        <end position="1155"/>
    </location>
</feature>
<evidence type="ECO:0000259" key="9">
    <source>
        <dbReference type="PROSITE" id="PS50234"/>
    </source>
</evidence>
<dbReference type="Gene3D" id="2.10.50.10">
    <property type="entry name" value="Tumor Necrosis Factor Receptor, subunit A, domain 2"/>
    <property type="match status" value="3"/>
</dbReference>
<dbReference type="CDD" id="cd00033">
    <property type="entry name" value="CCP"/>
    <property type="match status" value="7"/>
</dbReference>
<feature type="domain" description="EGF-like" evidence="8">
    <location>
        <begin position="1278"/>
        <end position="1314"/>
    </location>
</feature>
<feature type="disulfide bond" evidence="6">
    <location>
        <begin position="1747"/>
        <end position="1774"/>
    </location>
</feature>
<dbReference type="InterPro" id="IPR002035">
    <property type="entry name" value="VWF_A"/>
</dbReference>
<feature type="disulfide bond" evidence="6">
    <location>
        <begin position="474"/>
        <end position="501"/>
    </location>
</feature>
<evidence type="ECO:0000259" key="12">
    <source>
        <dbReference type="PROSITE" id="PS51828"/>
    </source>
</evidence>
<feature type="domain" description="EGF-like" evidence="8">
    <location>
        <begin position="1235"/>
        <end position="1276"/>
    </location>
</feature>
<feature type="domain" description="VWFA" evidence="9">
    <location>
        <begin position="80"/>
        <end position="257"/>
    </location>
</feature>
<dbReference type="SMART" id="SM00181">
    <property type="entry name" value="EGF"/>
    <property type="match status" value="8"/>
</dbReference>
<dbReference type="SUPFAM" id="SSF53300">
    <property type="entry name" value="vWA-like"/>
    <property type="match status" value="1"/>
</dbReference>
<dbReference type="InterPro" id="IPR000152">
    <property type="entry name" value="EGF-type_Asp/Asn_hydroxyl_site"/>
</dbReference>
<dbReference type="EMBL" id="OU892287">
    <property type="protein sequence ID" value="CAG9762396.1"/>
    <property type="molecule type" value="Genomic_DNA"/>
</dbReference>
<name>A0A9N9MHQ5_9CUCU</name>
<dbReference type="InterPro" id="IPR030476">
    <property type="entry name" value="Pentaxin_CS"/>
</dbReference>
<dbReference type="PROSITE" id="PS50923">
    <property type="entry name" value="SUSHI"/>
    <property type="match status" value="9"/>
</dbReference>